<comment type="similarity">
    <text evidence="3">Belongs to the peptidase M20A family. ArgE subfamily.</text>
</comment>
<keyword evidence="9" id="KW-0862">Zinc</keyword>
<dbReference type="InterPro" id="IPR036264">
    <property type="entry name" value="Bact_exopeptidase_dim_dom"/>
</dbReference>
<dbReference type="InterPro" id="IPR001261">
    <property type="entry name" value="ArgE/DapE_CS"/>
</dbReference>
<evidence type="ECO:0000313" key="13">
    <source>
        <dbReference type="Proteomes" id="UP000461670"/>
    </source>
</evidence>
<evidence type="ECO:0000256" key="1">
    <source>
        <dbReference type="ARBA" id="ARBA00001947"/>
    </source>
</evidence>
<keyword evidence="6" id="KW-0028">Amino-acid biosynthesis</keyword>
<evidence type="ECO:0000313" key="12">
    <source>
        <dbReference type="EMBL" id="KAF1023483.1"/>
    </source>
</evidence>
<keyword evidence="7" id="KW-0479">Metal-binding</keyword>
<dbReference type="EMBL" id="WNDQ01000004">
    <property type="protein sequence ID" value="KAF1023483.1"/>
    <property type="molecule type" value="Genomic_DNA"/>
</dbReference>
<evidence type="ECO:0000259" key="11">
    <source>
        <dbReference type="Pfam" id="PF07687"/>
    </source>
</evidence>
<dbReference type="PANTHER" id="PTHR43808">
    <property type="entry name" value="ACETYLORNITHINE DEACETYLASE"/>
    <property type="match status" value="1"/>
</dbReference>
<dbReference type="InterPro" id="IPR011650">
    <property type="entry name" value="Peptidase_M20_dimer"/>
</dbReference>
<keyword evidence="10" id="KW-0170">Cobalt</keyword>
<dbReference type="AlphaFoldDB" id="A0A7V8FRN7"/>
<dbReference type="Pfam" id="PF07687">
    <property type="entry name" value="M20_dimer"/>
    <property type="match status" value="1"/>
</dbReference>
<evidence type="ECO:0000256" key="9">
    <source>
        <dbReference type="ARBA" id="ARBA00022833"/>
    </source>
</evidence>
<dbReference type="GO" id="GO:0006526">
    <property type="term" value="P:L-arginine biosynthetic process"/>
    <property type="evidence" value="ECO:0007669"/>
    <property type="project" value="UniProtKB-KW"/>
</dbReference>
<dbReference type="NCBIfam" id="NF005710">
    <property type="entry name" value="PRK07522.1"/>
    <property type="match status" value="1"/>
</dbReference>
<evidence type="ECO:0000256" key="6">
    <source>
        <dbReference type="ARBA" id="ARBA00022605"/>
    </source>
</evidence>
<name>A0A7V8FRN7_9BURK</name>
<gene>
    <name evidence="12" type="primary">argE_3</name>
    <name evidence="12" type="ORF">GAK30_00434</name>
</gene>
<dbReference type="SUPFAM" id="SSF53187">
    <property type="entry name" value="Zn-dependent exopeptidases"/>
    <property type="match status" value="1"/>
</dbReference>
<sequence length="384" mass="41252">MNTRAWLEKLVSFDTTSRNSNLALIETVRDALAAQGLQPELFYAPQGGKANLFATLPAADGGTQGGIVLSGHTDVVPVDGQAWSSDPFVLTERDGWLYGRGAADMKGYIATALALVPEWLALPRAKPIHLALSYDEEVGCVGAPVMLAQLKQRGLQAEGCVVGEPTGMQVVVAHKGINLFRCRVHGKAAHSSLTPRGCNAIEYAARLICRIRDIADQYKANGPYDPFYDVPFTTLTTNQISGGIAVNTIPEQCEFAYEFRNLPGLSPASIQAQVEQYVHDELLPRMRQDWAEARIDIETGAAAPALEASEQAAITQLVRALTADGATRKVAYGTEAGLFQAVGIPTVVCGPGHIEQAHKPDEFIDIAQLGACENFLRKLGRSLA</sequence>
<dbReference type="FunFam" id="3.30.70.360:FF:000003">
    <property type="entry name" value="Acetylornithine deacetylase"/>
    <property type="match status" value="1"/>
</dbReference>
<dbReference type="GO" id="GO:0046872">
    <property type="term" value="F:metal ion binding"/>
    <property type="evidence" value="ECO:0007669"/>
    <property type="project" value="UniProtKB-KW"/>
</dbReference>
<reference evidence="13" key="1">
    <citation type="journal article" date="2020" name="MBio">
        <title>Horizontal gene transfer to a defensive symbiont with a reduced genome amongst a multipartite beetle microbiome.</title>
        <authorList>
            <person name="Waterworth S.C."/>
            <person name="Florez L.V."/>
            <person name="Rees E.R."/>
            <person name="Hertweck C."/>
            <person name="Kaltenpoth M."/>
            <person name="Kwan J.C."/>
        </authorList>
    </citation>
    <scope>NUCLEOTIDE SEQUENCE [LARGE SCALE GENOMIC DNA]</scope>
</reference>
<comment type="subcellular location">
    <subcellularLocation>
        <location evidence="2">Cytoplasm</location>
    </subcellularLocation>
</comment>
<dbReference type="SUPFAM" id="SSF55031">
    <property type="entry name" value="Bacterial exopeptidase dimerisation domain"/>
    <property type="match status" value="1"/>
</dbReference>
<dbReference type="PROSITE" id="PS00759">
    <property type="entry name" value="ARGE_DAPE_CPG2_2"/>
    <property type="match status" value="1"/>
</dbReference>
<dbReference type="InterPro" id="IPR010169">
    <property type="entry name" value="AcOrn-deacetyl"/>
</dbReference>
<proteinExistence type="inferred from homology"/>
<comment type="caution">
    <text evidence="12">The sequence shown here is derived from an EMBL/GenBank/DDBJ whole genome shotgun (WGS) entry which is preliminary data.</text>
</comment>
<dbReference type="Pfam" id="PF01546">
    <property type="entry name" value="Peptidase_M20"/>
    <property type="match status" value="1"/>
</dbReference>
<accession>A0A7V8FRN7</accession>
<protein>
    <submittedName>
        <fullName evidence="12">Acetylornithine deacetylase</fullName>
    </submittedName>
</protein>
<comment type="cofactor">
    <cofactor evidence="1">
        <name>Zn(2+)</name>
        <dbReference type="ChEBI" id="CHEBI:29105"/>
    </cofactor>
</comment>
<keyword evidence="5" id="KW-0055">Arginine biosynthesis</keyword>
<evidence type="ECO:0000256" key="7">
    <source>
        <dbReference type="ARBA" id="ARBA00022723"/>
    </source>
</evidence>
<feature type="domain" description="Peptidase M20 dimerisation" evidence="11">
    <location>
        <begin position="172"/>
        <end position="283"/>
    </location>
</feature>
<evidence type="ECO:0000256" key="8">
    <source>
        <dbReference type="ARBA" id="ARBA00022801"/>
    </source>
</evidence>
<evidence type="ECO:0000256" key="3">
    <source>
        <dbReference type="ARBA" id="ARBA00005691"/>
    </source>
</evidence>
<dbReference type="CDD" id="cd03894">
    <property type="entry name" value="M20_ArgE"/>
    <property type="match status" value="1"/>
</dbReference>
<keyword evidence="8" id="KW-0378">Hydrolase</keyword>
<evidence type="ECO:0000256" key="5">
    <source>
        <dbReference type="ARBA" id="ARBA00022571"/>
    </source>
</evidence>
<dbReference type="Proteomes" id="UP000461670">
    <property type="component" value="Unassembled WGS sequence"/>
</dbReference>
<dbReference type="PANTHER" id="PTHR43808:SF31">
    <property type="entry name" value="N-ACETYL-L-CITRULLINE DEACETYLASE"/>
    <property type="match status" value="1"/>
</dbReference>
<dbReference type="GO" id="GO:0005737">
    <property type="term" value="C:cytoplasm"/>
    <property type="evidence" value="ECO:0007669"/>
    <property type="project" value="UniProtKB-SubCell"/>
</dbReference>
<evidence type="ECO:0000256" key="2">
    <source>
        <dbReference type="ARBA" id="ARBA00004496"/>
    </source>
</evidence>
<dbReference type="Gene3D" id="3.30.70.360">
    <property type="match status" value="1"/>
</dbReference>
<dbReference type="InterPro" id="IPR002933">
    <property type="entry name" value="Peptidase_M20"/>
</dbReference>
<dbReference type="InterPro" id="IPR050072">
    <property type="entry name" value="Peptidase_M20A"/>
</dbReference>
<dbReference type="GO" id="GO:0008777">
    <property type="term" value="F:acetylornithine deacetylase activity"/>
    <property type="evidence" value="ECO:0007669"/>
    <property type="project" value="TreeGrafter"/>
</dbReference>
<dbReference type="NCBIfam" id="TIGR01892">
    <property type="entry name" value="AcOrn-deacetyl"/>
    <property type="match status" value="1"/>
</dbReference>
<evidence type="ECO:0000256" key="10">
    <source>
        <dbReference type="ARBA" id="ARBA00023285"/>
    </source>
</evidence>
<organism evidence="12 13">
    <name type="scientific">Paracidovorax wautersii</name>
    <dbReference type="NCBI Taxonomy" id="1177982"/>
    <lineage>
        <taxon>Bacteria</taxon>
        <taxon>Pseudomonadati</taxon>
        <taxon>Pseudomonadota</taxon>
        <taxon>Betaproteobacteria</taxon>
        <taxon>Burkholderiales</taxon>
        <taxon>Comamonadaceae</taxon>
        <taxon>Paracidovorax</taxon>
    </lineage>
</organism>
<keyword evidence="4" id="KW-0963">Cytoplasm</keyword>
<dbReference type="Gene3D" id="3.40.630.10">
    <property type="entry name" value="Zn peptidases"/>
    <property type="match status" value="1"/>
</dbReference>
<evidence type="ECO:0000256" key="4">
    <source>
        <dbReference type="ARBA" id="ARBA00022490"/>
    </source>
</evidence>